<reference evidence="2 3" key="1">
    <citation type="journal article" date="2019" name="Nat. Ecol. Evol.">
        <title>Megaphylogeny resolves global patterns of mushroom evolution.</title>
        <authorList>
            <person name="Varga T."/>
            <person name="Krizsan K."/>
            <person name="Foldi C."/>
            <person name="Dima B."/>
            <person name="Sanchez-Garcia M."/>
            <person name="Sanchez-Ramirez S."/>
            <person name="Szollosi G.J."/>
            <person name="Szarkandi J.G."/>
            <person name="Papp V."/>
            <person name="Albert L."/>
            <person name="Andreopoulos W."/>
            <person name="Angelini C."/>
            <person name="Antonin V."/>
            <person name="Barry K.W."/>
            <person name="Bougher N.L."/>
            <person name="Buchanan P."/>
            <person name="Buyck B."/>
            <person name="Bense V."/>
            <person name="Catcheside P."/>
            <person name="Chovatia M."/>
            <person name="Cooper J."/>
            <person name="Damon W."/>
            <person name="Desjardin D."/>
            <person name="Finy P."/>
            <person name="Geml J."/>
            <person name="Haridas S."/>
            <person name="Hughes K."/>
            <person name="Justo A."/>
            <person name="Karasinski D."/>
            <person name="Kautmanova I."/>
            <person name="Kiss B."/>
            <person name="Kocsube S."/>
            <person name="Kotiranta H."/>
            <person name="LaButti K.M."/>
            <person name="Lechner B.E."/>
            <person name="Liimatainen K."/>
            <person name="Lipzen A."/>
            <person name="Lukacs Z."/>
            <person name="Mihaltcheva S."/>
            <person name="Morgado L.N."/>
            <person name="Niskanen T."/>
            <person name="Noordeloos M.E."/>
            <person name="Ohm R.A."/>
            <person name="Ortiz-Santana B."/>
            <person name="Ovrebo C."/>
            <person name="Racz N."/>
            <person name="Riley R."/>
            <person name="Savchenko A."/>
            <person name="Shiryaev A."/>
            <person name="Soop K."/>
            <person name="Spirin V."/>
            <person name="Szebenyi C."/>
            <person name="Tomsovsky M."/>
            <person name="Tulloss R.E."/>
            <person name="Uehling J."/>
            <person name="Grigoriev I.V."/>
            <person name="Vagvolgyi C."/>
            <person name="Papp T."/>
            <person name="Martin F.M."/>
            <person name="Miettinen O."/>
            <person name="Hibbett D.S."/>
            <person name="Nagy L.G."/>
        </authorList>
    </citation>
    <scope>NUCLEOTIDE SEQUENCE [LARGE SCALE GENOMIC DNA]</scope>
    <source>
        <strain evidence="2 3">FP101781</strain>
    </source>
</reference>
<evidence type="ECO:0000259" key="1">
    <source>
        <dbReference type="Pfam" id="PF12770"/>
    </source>
</evidence>
<proteinExistence type="predicted"/>
<evidence type="ECO:0000313" key="2">
    <source>
        <dbReference type="EMBL" id="TEB27617.1"/>
    </source>
</evidence>
<keyword evidence="3" id="KW-1185">Reference proteome</keyword>
<dbReference type="EMBL" id="QPFP01000039">
    <property type="protein sequence ID" value="TEB27617.1"/>
    <property type="molecule type" value="Genomic_DNA"/>
</dbReference>
<accession>A0A4Y7T0E5</accession>
<comment type="caution">
    <text evidence="2">The sequence shown here is derived from an EMBL/GenBank/DDBJ whole genome shotgun (WGS) entry which is preliminary data.</text>
</comment>
<feature type="domain" description="CHAT" evidence="1">
    <location>
        <begin position="621"/>
        <end position="918"/>
    </location>
</feature>
<dbReference type="AlphaFoldDB" id="A0A4Y7T0E5"/>
<dbReference type="Proteomes" id="UP000298030">
    <property type="component" value="Unassembled WGS sequence"/>
</dbReference>
<dbReference type="Pfam" id="PF12770">
    <property type="entry name" value="CHAT"/>
    <property type="match status" value="1"/>
</dbReference>
<gene>
    <name evidence="2" type="ORF">FA13DRAFT_1794753</name>
</gene>
<evidence type="ECO:0000313" key="3">
    <source>
        <dbReference type="Proteomes" id="UP000298030"/>
    </source>
</evidence>
<dbReference type="InterPro" id="IPR024983">
    <property type="entry name" value="CHAT_dom"/>
</dbReference>
<dbReference type="OrthoDB" id="9991317at2759"/>
<name>A0A4Y7T0E5_COPMI</name>
<protein>
    <recommendedName>
        <fullName evidence="1">CHAT domain-containing protein</fullName>
    </recommendedName>
</protein>
<sequence length="920" mass="102491">MFALHCAPELDNFDTSEIIWACKSAIETSPDDDGWRRLLGLAYHMRFSQTRDLSDLDRAISAGHMGLKQTPRSRQRTRNRACLITEMLNARFEATACPHDLENAIAAQQETHPYFPGVEEALWITERALKILPEGHPALPILFNSLGTWFLEQSRVEEDRANIDTAVLYSYTAVQLAPVDGLDAGIYSRNLEVSLSIQDRFLRWENANGSRPHDSGIVRSRARENVKDTLPRPFRRAINLCARFRRRRNLSELAEGISQIHKEMGLAPDGHPALSTGLQIITLAFASRFSVTQDPAILPEALAASRKLLGITAGESLNLPAIRFALGVFQENLSLTSGKPFTHSISDAIFHFKAGALCSPGRQIERLEASRAWAQLSNRVYPRSLDTLHAFDVTLELVAGRDRHQQMFRGNYSHLRELSKLPVQAAAAACRMGSPERAIEWLERGRCLVWNHISHLQESLAQTGEHTLSPHNIAQRHTSGFNASKLRSDGFVRKMASLEDGSWDGGAVMLREILPFYGPPAWSTVLENLPEQGPVVVINLYEDRCDALALLAGLNEPLHIPLPCFSVEKAIKYRSELKVQLNLRGLRSKGGEKELGRETTERGAGPYRRKGAESDKNVVRRILRCLWIEVVKPILDVLAISKGDPTSGGTLPRVWWCPTGPLSFLPIHAAGIYGSVDCESTHDYVVSSYTPSVTSLIDRMKDISSIDTPRSGLFLTNQPQVPHQVRIPGTTTEVELIYEKGMKEGIRVHKIEGSEITPTDCLHYMETYSAIHLACHASQNSTVPMKSHFRFHNGSLDLVTIMKRDLKHADLAFLSACETSAGDESLSEEAIHLAAGMLAAGYRRVVATMWVIQDRHAPGVANDFYDYLWSEGDGSASRGRAFDGRASAYALHHAMQRLRDRLGNSDCDLLAWIPYVHFGY</sequence>
<dbReference type="STRING" id="71717.A0A4Y7T0E5"/>
<organism evidence="2 3">
    <name type="scientific">Coprinellus micaceus</name>
    <name type="common">Glistening ink-cap mushroom</name>
    <name type="synonym">Coprinus micaceus</name>
    <dbReference type="NCBI Taxonomy" id="71717"/>
    <lineage>
        <taxon>Eukaryota</taxon>
        <taxon>Fungi</taxon>
        <taxon>Dikarya</taxon>
        <taxon>Basidiomycota</taxon>
        <taxon>Agaricomycotina</taxon>
        <taxon>Agaricomycetes</taxon>
        <taxon>Agaricomycetidae</taxon>
        <taxon>Agaricales</taxon>
        <taxon>Agaricineae</taxon>
        <taxon>Psathyrellaceae</taxon>
        <taxon>Coprinellus</taxon>
    </lineage>
</organism>